<evidence type="ECO:0000313" key="1">
    <source>
        <dbReference type="EMBL" id="JAD92079.1"/>
    </source>
</evidence>
<name>A0A0A9DU49_ARUDO</name>
<dbReference type="EMBL" id="GBRH01205816">
    <property type="protein sequence ID" value="JAD92079.1"/>
    <property type="molecule type" value="Transcribed_RNA"/>
</dbReference>
<organism evidence="1">
    <name type="scientific">Arundo donax</name>
    <name type="common">Giant reed</name>
    <name type="synonym">Donax arundinaceus</name>
    <dbReference type="NCBI Taxonomy" id="35708"/>
    <lineage>
        <taxon>Eukaryota</taxon>
        <taxon>Viridiplantae</taxon>
        <taxon>Streptophyta</taxon>
        <taxon>Embryophyta</taxon>
        <taxon>Tracheophyta</taxon>
        <taxon>Spermatophyta</taxon>
        <taxon>Magnoliopsida</taxon>
        <taxon>Liliopsida</taxon>
        <taxon>Poales</taxon>
        <taxon>Poaceae</taxon>
        <taxon>PACMAD clade</taxon>
        <taxon>Arundinoideae</taxon>
        <taxon>Arundineae</taxon>
        <taxon>Arundo</taxon>
    </lineage>
</organism>
<sequence length="59" mass="6773">MKVMFIIGLVFPLETKNNVTGCYNLKISTETMLPFATNKRLFGFAERFAICHIFFSASY</sequence>
<reference evidence="1" key="2">
    <citation type="journal article" date="2015" name="Data Brief">
        <title>Shoot transcriptome of the giant reed, Arundo donax.</title>
        <authorList>
            <person name="Barrero R.A."/>
            <person name="Guerrero F.D."/>
            <person name="Moolhuijzen P."/>
            <person name="Goolsby J.A."/>
            <person name="Tidwell J."/>
            <person name="Bellgard S.E."/>
            <person name="Bellgard M.I."/>
        </authorList>
    </citation>
    <scope>NUCLEOTIDE SEQUENCE</scope>
    <source>
        <tissue evidence="1">Shoot tissue taken approximately 20 cm above the soil surface</tissue>
    </source>
</reference>
<dbReference type="AlphaFoldDB" id="A0A0A9DU49"/>
<protein>
    <submittedName>
        <fullName evidence="1">Uncharacterized protein</fullName>
    </submittedName>
</protein>
<proteinExistence type="predicted"/>
<accession>A0A0A9DU49</accession>
<reference evidence="1" key="1">
    <citation type="submission" date="2014-09" db="EMBL/GenBank/DDBJ databases">
        <authorList>
            <person name="Magalhaes I.L.F."/>
            <person name="Oliveira U."/>
            <person name="Santos F.R."/>
            <person name="Vidigal T.H.D.A."/>
            <person name="Brescovit A.D."/>
            <person name="Santos A.J."/>
        </authorList>
    </citation>
    <scope>NUCLEOTIDE SEQUENCE</scope>
    <source>
        <tissue evidence="1">Shoot tissue taken approximately 20 cm above the soil surface</tissue>
    </source>
</reference>